<feature type="binding site" evidence="10">
    <location>
        <begin position="22"/>
        <end position="29"/>
    </location>
    <ligand>
        <name>ATP</name>
        <dbReference type="ChEBI" id="CHEBI:30616"/>
    </ligand>
</feature>
<dbReference type="Pfam" id="PF13361">
    <property type="entry name" value="UvrD_C"/>
    <property type="match status" value="1"/>
</dbReference>
<dbReference type="PANTHER" id="PTHR11070">
    <property type="entry name" value="UVRD / RECB / PCRA DNA HELICASE FAMILY MEMBER"/>
    <property type="match status" value="1"/>
</dbReference>
<evidence type="ECO:0000313" key="13">
    <source>
        <dbReference type="Proteomes" id="UP000697927"/>
    </source>
</evidence>
<evidence type="ECO:0000256" key="3">
    <source>
        <dbReference type="ARBA" id="ARBA00022806"/>
    </source>
</evidence>
<evidence type="ECO:0000313" key="12">
    <source>
        <dbReference type="EMBL" id="NIY48290.1"/>
    </source>
</evidence>
<dbReference type="PROSITE" id="PS51198">
    <property type="entry name" value="UVRD_HELICASE_ATP_BIND"/>
    <property type="match status" value="1"/>
</dbReference>
<keyword evidence="2 10" id="KW-0378">Hydrolase</keyword>
<organism evidence="12 13">
    <name type="scientific">Cedecea colo</name>
    <dbReference type="NCBI Taxonomy" id="2552946"/>
    <lineage>
        <taxon>Bacteria</taxon>
        <taxon>Pseudomonadati</taxon>
        <taxon>Pseudomonadota</taxon>
        <taxon>Gammaproteobacteria</taxon>
        <taxon>Enterobacterales</taxon>
        <taxon>Enterobacteriaceae</taxon>
        <taxon>Cedecea</taxon>
    </lineage>
</organism>
<evidence type="ECO:0000259" key="11">
    <source>
        <dbReference type="PROSITE" id="PS51198"/>
    </source>
</evidence>
<dbReference type="InterPro" id="IPR000212">
    <property type="entry name" value="DNA_helicase_UvrD/REP"/>
</dbReference>
<keyword evidence="13" id="KW-1185">Reference proteome</keyword>
<keyword evidence="4 10" id="KW-0067">ATP-binding</keyword>
<evidence type="ECO:0000256" key="9">
    <source>
        <dbReference type="ARBA" id="ARBA00048988"/>
    </source>
</evidence>
<dbReference type="InterPro" id="IPR014016">
    <property type="entry name" value="UvrD-like_ATP-bd"/>
</dbReference>
<dbReference type="Proteomes" id="UP000697927">
    <property type="component" value="Unassembled WGS sequence"/>
</dbReference>
<evidence type="ECO:0000256" key="6">
    <source>
        <dbReference type="ARBA" id="ARBA00034617"/>
    </source>
</evidence>
<dbReference type="RefSeq" id="WP_167611816.1">
    <property type="nucleotide sequence ID" value="NZ_SOYS01000005.1"/>
</dbReference>
<comment type="caution">
    <text evidence="12">The sequence shown here is derived from an EMBL/GenBank/DDBJ whole genome shotgun (WGS) entry which is preliminary data.</text>
</comment>
<dbReference type="GO" id="GO:0004386">
    <property type="term" value="F:helicase activity"/>
    <property type="evidence" value="ECO:0007669"/>
    <property type="project" value="UniProtKB-KW"/>
</dbReference>
<comment type="catalytic activity">
    <reaction evidence="6">
        <text>Couples ATP hydrolysis with the unwinding of duplex DNA by translocating in the 3'-5' direction.</text>
        <dbReference type="EC" id="5.6.2.4"/>
    </reaction>
</comment>
<keyword evidence="3 10" id="KW-0347">Helicase</keyword>
<protein>
    <recommendedName>
        <fullName evidence="7">DNA 3'-5' helicase</fullName>
        <ecNumber evidence="7">5.6.2.4</ecNumber>
    </recommendedName>
    <alternativeName>
        <fullName evidence="8">DNA 3'-5' helicase II</fullName>
    </alternativeName>
</protein>
<reference evidence="12 13" key="1">
    <citation type="journal article" date="2020" name="Microorganisms">
        <title>Polyphasic Characterisation of Cedecea colo sp. nov., a New Enteric Bacterium Isolated from the Koala Hindgut.</title>
        <authorList>
            <person name="Boath J.M."/>
            <person name="Dakhal S."/>
            <person name="Van T.T.H."/>
            <person name="Moore R.J."/>
            <person name="Dekiwadia C."/>
            <person name="Macreadie I.G."/>
        </authorList>
    </citation>
    <scope>NUCLEOTIDE SEQUENCE [LARGE SCALE GENOMIC DNA]</scope>
    <source>
        <strain evidence="12 13">ZA</strain>
    </source>
</reference>
<keyword evidence="5" id="KW-0413">Isomerase</keyword>
<dbReference type="InterPro" id="IPR027417">
    <property type="entry name" value="P-loop_NTPase"/>
</dbReference>
<dbReference type="EMBL" id="SOYS01000005">
    <property type="protein sequence ID" value="NIY48290.1"/>
    <property type="molecule type" value="Genomic_DNA"/>
</dbReference>
<evidence type="ECO:0000256" key="8">
    <source>
        <dbReference type="ARBA" id="ARBA00034923"/>
    </source>
</evidence>
<dbReference type="Pfam" id="PF13245">
    <property type="entry name" value="AAA_19"/>
    <property type="match status" value="1"/>
</dbReference>
<dbReference type="InterPro" id="IPR014017">
    <property type="entry name" value="DNA_helicase_UvrD-like_C"/>
</dbReference>
<dbReference type="Gene3D" id="3.40.50.300">
    <property type="entry name" value="P-loop containing nucleotide triphosphate hydrolases"/>
    <property type="match status" value="2"/>
</dbReference>
<proteinExistence type="predicted"/>
<dbReference type="SUPFAM" id="SSF52540">
    <property type="entry name" value="P-loop containing nucleoside triphosphate hydrolases"/>
    <property type="match status" value="1"/>
</dbReference>
<feature type="domain" description="UvrD-like helicase ATP-binding" evidence="11">
    <location>
        <begin position="1"/>
        <end position="249"/>
    </location>
</feature>
<comment type="catalytic activity">
    <reaction evidence="9">
        <text>ATP + H2O = ADP + phosphate + H(+)</text>
        <dbReference type="Rhea" id="RHEA:13065"/>
        <dbReference type="ChEBI" id="CHEBI:15377"/>
        <dbReference type="ChEBI" id="CHEBI:15378"/>
        <dbReference type="ChEBI" id="CHEBI:30616"/>
        <dbReference type="ChEBI" id="CHEBI:43474"/>
        <dbReference type="ChEBI" id="CHEBI:456216"/>
        <dbReference type="EC" id="5.6.2.4"/>
    </reaction>
</comment>
<name>A0ABX0VMK8_9ENTR</name>
<evidence type="ECO:0000256" key="10">
    <source>
        <dbReference type="PROSITE-ProRule" id="PRU00560"/>
    </source>
</evidence>
<evidence type="ECO:0000256" key="7">
    <source>
        <dbReference type="ARBA" id="ARBA00034808"/>
    </source>
</evidence>
<evidence type="ECO:0000256" key="5">
    <source>
        <dbReference type="ARBA" id="ARBA00023235"/>
    </source>
</evidence>
<accession>A0ABX0VMK8</accession>
<evidence type="ECO:0000256" key="4">
    <source>
        <dbReference type="ARBA" id="ARBA00022840"/>
    </source>
</evidence>
<dbReference type="EC" id="5.6.2.4" evidence="7"/>
<gene>
    <name evidence="12" type="ORF">E2L00_12345</name>
</gene>
<sequence length="540" mass="61824">MIQFTEEQQNAIDFPSNMVLTACPGSGKTTVVIEKIAIDLRGMKNFQGVIAISHTNKASDELLKRSKKFIVDVKSSFFGTIDKFFLREIVLNFMSHFACRPKSLKIIKFNELLPEQQTRMLFLLSDGYVILKEDVNALNEVYTLYSHGVFVLELAPLVSLFILTYSPACQRYIKAKYKSIYIDEYQDSGFIQHEIFKLLSMFGIKAVAVGDADQSIHEYAKKNSKYLIELKNGDNEFEPFELTINHRCHYSIVNYASRLIRPECTLIAGDDIQVYRACIPGYFEEIASWIDSGLESIKNSFKIKHNNQIAILTVSNKSVSYISSCLKVQNRAYVDDKLSKLGTDSSRVIIDLLHYRYNNNHTAQDIIDNYSEAGITKQQIKVLRREINLVRKIDDNSLIASIRGVLTLLGDYNLESIHVDGINEVLQVDAVRNNYLPINQNEVQIMNIHKSKGLEFDCVYHLDLYDHILPKREYPVGSRDVIYKNEKQCLNLHYVALTRAKKFVVLVTSTERIGSKGYRIPALPSQFFNRAGLENLFKKL</sequence>
<keyword evidence="1 10" id="KW-0547">Nucleotide-binding</keyword>
<evidence type="ECO:0000256" key="1">
    <source>
        <dbReference type="ARBA" id="ARBA00022741"/>
    </source>
</evidence>
<evidence type="ECO:0000256" key="2">
    <source>
        <dbReference type="ARBA" id="ARBA00022801"/>
    </source>
</evidence>
<dbReference type="PANTHER" id="PTHR11070:SF2">
    <property type="entry name" value="ATP-DEPENDENT DNA HELICASE SRS2"/>
    <property type="match status" value="1"/>
</dbReference>